<dbReference type="Pfam" id="PF01899">
    <property type="entry name" value="MNHE"/>
    <property type="match status" value="1"/>
</dbReference>
<evidence type="ECO:0000313" key="9">
    <source>
        <dbReference type="Proteomes" id="UP000283063"/>
    </source>
</evidence>
<comment type="subcellular location">
    <subcellularLocation>
        <location evidence="1">Cell membrane</location>
        <topology evidence="1">Multi-pass membrane protein</topology>
    </subcellularLocation>
</comment>
<evidence type="ECO:0000256" key="1">
    <source>
        <dbReference type="ARBA" id="ARBA00004651"/>
    </source>
</evidence>
<comment type="similarity">
    <text evidence="2">Belongs to the CPA3 antiporters (TC 2.A.63) subunit E family.</text>
</comment>
<reference evidence="8 9" key="1">
    <citation type="submission" date="2018-10" db="EMBL/GenBank/DDBJ databases">
        <title>Parasedimentitalea marina sp. nov., a psychrophilic bacterium isolated from deep seawater of the New Britain Trench.</title>
        <authorList>
            <person name="Cao J."/>
        </authorList>
    </citation>
    <scope>NUCLEOTIDE SEQUENCE [LARGE SCALE GENOMIC DNA]</scope>
    <source>
        <strain evidence="8 9">W43</strain>
    </source>
</reference>
<evidence type="ECO:0000313" key="8">
    <source>
        <dbReference type="EMBL" id="AZV77758.1"/>
    </source>
</evidence>
<keyword evidence="3" id="KW-1003">Cell membrane</keyword>
<dbReference type="AlphaFoldDB" id="A0A3T0N158"/>
<dbReference type="RefSeq" id="WP_127748316.1">
    <property type="nucleotide sequence ID" value="NZ_CP033219.1"/>
</dbReference>
<feature type="transmembrane region" description="Helical" evidence="7">
    <location>
        <begin position="63"/>
        <end position="86"/>
    </location>
</feature>
<keyword evidence="5 7" id="KW-1133">Transmembrane helix</keyword>
<dbReference type="KEGG" id="sedi:EBB79_07535"/>
<dbReference type="GO" id="GO:0008324">
    <property type="term" value="F:monoatomic cation transmembrane transporter activity"/>
    <property type="evidence" value="ECO:0007669"/>
    <property type="project" value="InterPro"/>
</dbReference>
<dbReference type="EMBL" id="CP033219">
    <property type="protein sequence ID" value="AZV77758.1"/>
    <property type="molecule type" value="Genomic_DNA"/>
</dbReference>
<keyword evidence="6 7" id="KW-0472">Membrane</keyword>
<evidence type="ECO:0000256" key="4">
    <source>
        <dbReference type="ARBA" id="ARBA00022692"/>
    </source>
</evidence>
<evidence type="ECO:0000256" key="6">
    <source>
        <dbReference type="ARBA" id="ARBA00023136"/>
    </source>
</evidence>
<dbReference type="PIRSF" id="PIRSF019239">
    <property type="entry name" value="MrpE"/>
    <property type="match status" value="1"/>
</dbReference>
<evidence type="ECO:0000256" key="5">
    <source>
        <dbReference type="ARBA" id="ARBA00022989"/>
    </source>
</evidence>
<feature type="transmembrane region" description="Helical" evidence="7">
    <location>
        <begin position="30"/>
        <end position="51"/>
    </location>
</feature>
<evidence type="ECO:0000256" key="7">
    <source>
        <dbReference type="SAM" id="Phobius"/>
    </source>
</evidence>
<dbReference type="PANTHER" id="PTHR34584">
    <property type="entry name" value="NA(+)/H(+) ANTIPORTER SUBUNIT E1"/>
    <property type="match status" value="1"/>
</dbReference>
<gene>
    <name evidence="8" type="ORF">EBB79_07535</name>
</gene>
<sequence length="165" mass="18597">MRLLQRLLPHPFLTLLLTVTWLLLVNGYSLNSLVFGFGLGVIIPFVTQPFWPNRPTVKRPVKVVLYILLVLYDIVVANIVVAKIVVFKSNAKRQPNWVTIPLDLRTPEAITTLAGTITMTPGTVTADVSAEGHALLVHCLDAPNPDDVRDDIKQRYERRLMEIFE</sequence>
<dbReference type="InterPro" id="IPR002758">
    <property type="entry name" value="Cation_antiport_E"/>
</dbReference>
<evidence type="ECO:0000256" key="2">
    <source>
        <dbReference type="ARBA" id="ARBA00006228"/>
    </source>
</evidence>
<keyword evidence="9" id="KW-1185">Reference proteome</keyword>
<dbReference type="Proteomes" id="UP000283063">
    <property type="component" value="Chromosome"/>
</dbReference>
<evidence type="ECO:0000256" key="3">
    <source>
        <dbReference type="ARBA" id="ARBA00022475"/>
    </source>
</evidence>
<protein>
    <submittedName>
        <fullName evidence="8">Na+/H+ antiporter subunit E</fullName>
    </submittedName>
</protein>
<name>A0A3T0N158_9RHOB</name>
<proteinExistence type="inferred from homology"/>
<dbReference type="GO" id="GO:0005886">
    <property type="term" value="C:plasma membrane"/>
    <property type="evidence" value="ECO:0007669"/>
    <property type="project" value="UniProtKB-SubCell"/>
</dbReference>
<dbReference type="PANTHER" id="PTHR34584:SF1">
    <property type="entry name" value="NA(+)_H(+) ANTIPORTER SUBUNIT E1"/>
    <property type="match status" value="1"/>
</dbReference>
<organism evidence="8 9">
    <name type="scientific">Parasedimentitalea marina</name>
    <dbReference type="NCBI Taxonomy" id="2483033"/>
    <lineage>
        <taxon>Bacteria</taxon>
        <taxon>Pseudomonadati</taxon>
        <taxon>Pseudomonadota</taxon>
        <taxon>Alphaproteobacteria</taxon>
        <taxon>Rhodobacterales</taxon>
        <taxon>Paracoccaceae</taxon>
        <taxon>Parasedimentitalea</taxon>
    </lineage>
</organism>
<dbReference type="OrthoDB" id="9807187at2"/>
<keyword evidence="4 7" id="KW-0812">Transmembrane</keyword>
<dbReference type="NCBIfam" id="NF006518">
    <property type="entry name" value="PRK08965.1-2"/>
    <property type="match status" value="1"/>
</dbReference>
<accession>A0A3T0N158</accession>